<accession>A0A0H1BHV2</accession>
<feature type="region of interest" description="Disordered" evidence="1">
    <location>
        <begin position="17"/>
        <end position="45"/>
    </location>
</feature>
<organism evidence="2 3">
    <name type="scientific">Blastomyces silverae</name>
    <dbReference type="NCBI Taxonomy" id="2060906"/>
    <lineage>
        <taxon>Eukaryota</taxon>
        <taxon>Fungi</taxon>
        <taxon>Dikarya</taxon>
        <taxon>Ascomycota</taxon>
        <taxon>Pezizomycotina</taxon>
        <taxon>Eurotiomycetes</taxon>
        <taxon>Eurotiomycetidae</taxon>
        <taxon>Onygenales</taxon>
        <taxon>Ajellomycetaceae</taxon>
        <taxon>Blastomyces</taxon>
    </lineage>
</organism>
<dbReference type="EMBL" id="LDEV01001857">
    <property type="protein sequence ID" value="KLJ10890.1"/>
    <property type="molecule type" value="Genomic_DNA"/>
</dbReference>
<comment type="caution">
    <text evidence="2">The sequence shown here is derived from an EMBL/GenBank/DDBJ whole genome shotgun (WGS) entry which is preliminary data.</text>
</comment>
<evidence type="ECO:0000313" key="3">
    <source>
        <dbReference type="Proteomes" id="UP000053573"/>
    </source>
</evidence>
<sequence>MVLTAFYPVSRAARRKMHDSTSGGYGDGMKGDSRGAREVGTEVEGSRVGFPVSQRGVVVRPASSDTSDAKFRAKWFRLELRQAII</sequence>
<protein>
    <submittedName>
        <fullName evidence="2">Uncharacterized protein</fullName>
    </submittedName>
</protein>
<reference evidence="3" key="1">
    <citation type="journal article" date="2015" name="PLoS Genet.">
        <title>The dynamic genome and transcriptome of the human fungal pathogen Blastomyces and close relative Emmonsia.</title>
        <authorList>
            <person name="Munoz J.F."/>
            <person name="Gauthier G.M."/>
            <person name="Desjardins C.A."/>
            <person name="Gallo J.E."/>
            <person name="Holder J."/>
            <person name="Sullivan T.D."/>
            <person name="Marty A.J."/>
            <person name="Carmen J.C."/>
            <person name="Chen Z."/>
            <person name="Ding L."/>
            <person name="Gujja S."/>
            <person name="Magrini V."/>
            <person name="Misas E."/>
            <person name="Mitreva M."/>
            <person name="Priest M."/>
            <person name="Saif S."/>
            <person name="Whiston E.A."/>
            <person name="Young S."/>
            <person name="Zeng Q."/>
            <person name="Goldman W.E."/>
            <person name="Mardis E.R."/>
            <person name="Taylor J.W."/>
            <person name="McEwen J.G."/>
            <person name="Clay O.K."/>
            <person name="Klein B.S."/>
            <person name="Cuomo C.A."/>
        </authorList>
    </citation>
    <scope>NUCLEOTIDE SEQUENCE [LARGE SCALE GENOMIC DNA]</scope>
    <source>
        <strain evidence="3">UAMH 139</strain>
    </source>
</reference>
<name>A0A0H1BHV2_9EURO</name>
<evidence type="ECO:0000256" key="1">
    <source>
        <dbReference type="SAM" id="MobiDB-lite"/>
    </source>
</evidence>
<feature type="compositionally biased region" description="Basic and acidic residues" evidence="1">
    <location>
        <begin position="29"/>
        <end position="40"/>
    </location>
</feature>
<keyword evidence="3" id="KW-1185">Reference proteome</keyword>
<evidence type="ECO:0000313" key="2">
    <source>
        <dbReference type="EMBL" id="KLJ10890.1"/>
    </source>
</evidence>
<dbReference type="AlphaFoldDB" id="A0A0H1BHV2"/>
<gene>
    <name evidence="2" type="ORF">EMPG_09827</name>
</gene>
<dbReference type="Proteomes" id="UP000053573">
    <property type="component" value="Unassembled WGS sequence"/>
</dbReference>
<proteinExistence type="predicted"/>